<dbReference type="Pfam" id="PF04041">
    <property type="entry name" value="Glyco_hydro_130"/>
    <property type="match status" value="1"/>
</dbReference>
<name>X1JPV8_9ZZZZ</name>
<reference evidence="3" key="1">
    <citation type="journal article" date="2014" name="Front. Microbiol.">
        <title>High frequency of phylogenetically diverse reductive dehalogenase-homologous genes in deep subseafloor sedimentary metagenomes.</title>
        <authorList>
            <person name="Kawai M."/>
            <person name="Futagami T."/>
            <person name="Toyoda A."/>
            <person name="Takaki Y."/>
            <person name="Nishi S."/>
            <person name="Hori S."/>
            <person name="Arai W."/>
            <person name="Tsubouchi T."/>
            <person name="Morono Y."/>
            <person name="Uchiyama I."/>
            <person name="Ito T."/>
            <person name="Fujiyama A."/>
            <person name="Inagaki F."/>
            <person name="Takami H."/>
        </authorList>
    </citation>
    <scope>NUCLEOTIDE SEQUENCE</scope>
    <source>
        <strain evidence="3">Expedition CK06-06</strain>
    </source>
</reference>
<accession>X1JPV8</accession>
<evidence type="ECO:0000256" key="2">
    <source>
        <dbReference type="ARBA" id="ARBA00022679"/>
    </source>
</evidence>
<sequence>MTETGLLLSRDLRTFKRLGRMTYSGIDDRDVILFPETVNGKYITLHRPMQWCGSGYDCAYPSIWISVSDTLLEPGKMKLLAKNILPWECKIGGSTPPLKTGQGWLMLYHSVGRDLIYRVGVMMLDLHDPTRVIARASDFIMEPEYDYETSGFYNGCVFPSGNVVVDGKLYVYYGAGDRVCCVATCPLDDLIRYVMAYNSNGKCRA</sequence>
<evidence type="ECO:0000313" key="3">
    <source>
        <dbReference type="EMBL" id="GAH71833.1"/>
    </source>
</evidence>
<dbReference type="PANTHER" id="PTHR34106">
    <property type="entry name" value="GLYCOSIDASE"/>
    <property type="match status" value="1"/>
</dbReference>
<gene>
    <name evidence="3" type="ORF">S03H2_45540</name>
</gene>
<keyword evidence="2" id="KW-0808">Transferase</keyword>
<keyword evidence="1" id="KW-0328">Glycosyltransferase</keyword>
<organism evidence="3">
    <name type="scientific">marine sediment metagenome</name>
    <dbReference type="NCBI Taxonomy" id="412755"/>
    <lineage>
        <taxon>unclassified sequences</taxon>
        <taxon>metagenomes</taxon>
        <taxon>ecological metagenomes</taxon>
    </lineage>
</organism>
<dbReference type="EMBL" id="BARU01028543">
    <property type="protein sequence ID" value="GAH71833.1"/>
    <property type="molecule type" value="Genomic_DNA"/>
</dbReference>
<dbReference type="Gene3D" id="2.115.10.20">
    <property type="entry name" value="Glycosyl hydrolase domain, family 43"/>
    <property type="match status" value="1"/>
</dbReference>
<dbReference type="PANTHER" id="PTHR34106:SF5">
    <property type="entry name" value="GLYCOSIDASE"/>
    <property type="match status" value="1"/>
</dbReference>
<evidence type="ECO:0000256" key="1">
    <source>
        <dbReference type="ARBA" id="ARBA00022676"/>
    </source>
</evidence>
<proteinExistence type="predicted"/>
<dbReference type="InterPro" id="IPR007184">
    <property type="entry name" value="Mannoside_phosphorylase"/>
</dbReference>
<comment type="caution">
    <text evidence="3">The sequence shown here is derived from an EMBL/GenBank/DDBJ whole genome shotgun (WGS) entry which is preliminary data.</text>
</comment>
<evidence type="ECO:0008006" key="4">
    <source>
        <dbReference type="Google" id="ProtNLM"/>
    </source>
</evidence>
<dbReference type="AlphaFoldDB" id="X1JPV8"/>
<dbReference type="SUPFAM" id="SSF75005">
    <property type="entry name" value="Arabinanase/levansucrase/invertase"/>
    <property type="match status" value="1"/>
</dbReference>
<protein>
    <recommendedName>
        <fullName evidence="4">Glycosidase</fullName>
    </recommendedName>
</protein>
<dbReference type="GO" id="GO:0016757">
    <property type="term" value="F:glycosyltransferase activity"/>
    <property type="evidence" value="ECO:0007669"/>
    <property type="project" value="UniProtKB-KW"/>
</dbReference>
<dbReference type="InterPro" id="IPR023296">
    <property type="entry name" value="Glyco_hydro_beta-prop_sf"/>
</dbReference>